<dbReference type="InterPro" id="IPR027417">
    <property type="entry name" value="P-loop_NTPase"/>
</dbReference>
<dbReference type="GO" id="GO:0005524">
    <property type="term" value="F:ATP binding"/>
    <property type="evidence" value="ECO:0007669"/>
    <property type="project" value="UniProtKB-KW"/>
</dbReference>
<dbReference type="EMBL" id="VUMV01000008">
    <property type="protein sequence ID" value="MST82675.1"/>
    <property type="molecule type" value="Genomic_DNA"/>
</dbReference>
<reference evidence="5 6" key="1">
    <citation type="submission" date="2019-08" db="EMBL/GenBank/DDBJ databases">
        <title>In-depth cultivation of the pig gut microbiome towards novel bacterial diversity and tailored functional studies.</title>
        <authorList>
            <person name="Wylensek D."/>
            <person name="Hitch T.C.A."/>
            <person name="Clavel T."/>
        </authorList>
    </citation>
    <scope>NUCLEOTIDE SEQUENCE [LARGE SCALE GENOMIC DNA]</scope>
    <source>
        <strain evidence="5 6">Oil+RF-744-WCA-WT-13</strain>
    </source>
</reference>
<organism evidence="5 6">
    <name type="scientific">Bilifractor porci</name>
    <dbReference type="NCBI Taxonomy" id="2606636"/>
    <lineage>
        <taxon>Bacteria</taxon>
        <taxon>Bacillati</taxon>
        <taxon>Bacillota</taxon>
        <taxon>Clostridia</taxon>
        <taxon>Lachnospirales</taxon>
        <taxon>Lachnospiraceae</taxon>
        <taxon>Bilifractor</taxon>
    </lineage>
</organism>
<keyword evidence="6" id="KW-1185">Reference proteome</keyword>
<keyword evidence="3 5" id="KW-0067">ATP-binding</keyword>
<accession>A0A7X2TPJ8</accession>
<dbReference type="InterPro" id="IPR003439">
    <property type="entry name" value="ABC_transporter-like_ATP-bd"/>
</dbReference>
<evidence type="ECO:0000256" key="2">
    <source>
        <dbReference type="ARBA" id="ARBA00022741"/>
    </source>
</evidence>
<dbReference type="InterPro" id="IPR017871">
    <property type="entry name" value="ABC_transporter-like_CS"/>
</dbReference>
<dbReference type="PANTHER" id="PTHR19211">
    <property type="entry name" value="ATP-BINDING TRANSPORT PROTEIN-RELATED"/>
    <property type="match status" value="1"/>
</dbReference>
<evidence type="ECO:0000313" key="5">
    <source>
        <dbReference type="EMBL" id="MST82675.1"/>
    </source>
</evidence>
<dbReference type="PANTHER" id="PTHR19211:SF14">
    <property type="entry name" value="ATP-BINDING CASSETTE SUB-FAMILY F MEMBER 1"/>
    <property type="match status" value="1"/>
</dbReference>
<dbReference type="AlphaFoldDB" id="A0A7X2TPJ8"/>
<feature type="domain" description="ABC transporter" evidence="4">
    <location>
        <begin position="2"/>
        <end position="225"/>
    </location>
</feature>
<dbReference type="Gene3D" id="3.40.50.300">
    <property type="entry name" value="P-loop containing nucleotide triphosphate hydrolases"/>
    <property type="match status" value="2"/>
</dbReference>
<keyword evidence="2" id="KW-0547">Nucleotide-binding</keyword>
<dbReference type="PROSITE" id="PS50893">
    <property type="entry name" value="ABC_TRANSPORTER_2"/>
    <property type="match status" value="2"/>
</dbReference>
<gene>
    <name evidence="5" type="ORF">FYJ60_10135</name>
</gene>
<dbReference type="InterPro" id="IPR003593">
    <property type="entry name" value="AAA+_ATPase"/>
</dbReference>
<dbReference type="Proteomes" id="UP000466864">
    <property type="component" value="Unassembled WGS sequence"/>
</dbReference>
<name>A0A7X2TPJ8_9FIRM</name>
<evidence type="ECO:0000259" key="4">
    <source>
        <dbReference type="PROSITE" id="PS50893"/>
    </source>
</evidence>
<evidence type="ECO:0000313" key="6">
    <source>
        <dbReference type="Proteomes" id="UP000466864"/>
    </source>
</evidence>
<dbReference type="SUPFAM" id="SSF52540">
    <property type="entry name" value="P-loop containing nucleoside triphosphate hydrolases"/>
    <property type="match status" value="2"/>
</dbReference>
<dbReference type="Pfam" id="PF00005">
    <property type="entry name" value="ABC_tran"/>
    <property type="match status" value="2"/>
</dbReference>
<dbReference type="InterPro" id="IPR050611">
    <property type="entry name" value="ABCF"/>
</dbReference>
<keyword evidence="1" id="KW-0677">Repeat</keyword>
<comment type="caution">
    <text evidence="5">The sequence shown here is derived from an EMBL/GenBank/DDBJ whole genome shotgun (WGS) entry which is preliminary data.</text>
</comment>
<feature type="domain" description="ABC transporter" evidence="4">
    <location>
        <begin position="322"/>
        <end position="528"/>
    </location>
</feature>
<proteinExistence type="predicted"/>
<dbReference type="GO" id="GO:0016887">
    <property type="term" value="F:ATP hydrolysis activity"/>
    <property type="evidence" value="ECO:0007669"/>
    <property type="project" value="InterPro"/>
</dbReference>
<dbReference type="RefSeq" id="WP_154458591.1">
    <property type="nucleotide sequence ID" value="NZ_VUMV01000008.1"/>
</dbReference>
<evidence type="ECO:0000256" key="3">
    <source>
        <dbReference type="ARBA" id="ARBA00022840"/>
    </source>
</evidence>
<protein>
    <submittedName>
        <fullName evidence="5">ABC-F family ATP-binding cassette domain-containing protein</fullName>
    </submittedName>
</protein>
<sequence>MIQIKDLTITHRKDLRTLVSDFQLVLQDGDKAVIIGEEGDGKSTLLQWIYDPGRIAGYAEAKGIRILGNEKTAFLPQELEPEEKEKTVYEFFSEEDAFFLQSPGELGRMAKDFGVESEFYYRDQRMGALSGGEKIKAQLMRILMGKPDILLLDEPSNDVDMDTLLLLQKLICGWKKIVLFVSHDEALITHTANMVIHLEQIRRKTQSRYTVKHLCYEEYVRAREDLFETQARQASNERKEKRKRDEKYQRILQSVHHAQNSVSRQDPHSAALLKKKMHSVKAIGRRFEKLDTGMAELPDREEAIGFRIDAEYRIPAGKTVLDYSLDVLKSPDGEKILAENIRLVVRGPEKICIIGKNGAGKTTLIRDIARTFADRKDLKVEYMPQSYEDSLDMEQTPVDYLDSQGSREEQTRIRTYLGTLKFTPEEMEHPIGGLSGGQKAKLFLLKMSMSHADLLILDEPTRNLSPLSGPVIRKMLKEFGGAIISVSHDRKYIEEVCSRVLQLTETGLKEVSMPLEEVPYGDTFHVRRE</sequence>
<evidence type="ECO:0000256" key="1">
    <source>
        <dbReference type="ARBA" id="ARBA00022737"/>
    </source>
</evidence>
<dbReference type="PROSITE" id="PS00211">
    <property type="entry name" value="ABC_TRANSPORTER_1"/>
    <property type="match status" value="1"/>
</dbReference>
<dbReference type="SMART" id="SM00382">
    <property type="entry name" value="AAA"/>
    <property type="match status" value="2"/>
</dbReference>